<sequence length="475" mass="54388">MRACFLLYVLCIFRIKASIKIRCGIGEIRGKGDIFLELSYWSKDITYCILTKDDGVHEKTVLHFDRYDEYNSFDSESKWNMCVKLLQKHYNSFSANVTFSNVSNNHATKWTFKCNVLSSKAVYTDSCNLKIFERPSNVECDPQYSPTLNLVCTAVGMFNNSKCTFYVTLNNSDHYEQTNISYGNKDGKPRCSLHLQSVDVGTEYNITVTIYPNVTGNDTDIQFGSSKTFTDDGQQITAYTTMNNSMFSPNFSRPTTIEKQFLCNEIEEEISVTTYSFMPKDLYESLSFPLRNLTSQECNVSNLSFQNVTLCVNTSSLSAPRSFVCLTDEDNVFIYCYVNGTIKIVCFKNDKRSRARAFMLLLIVSSTLVLVSASLTTYALRKYKEGPEASLKKATLVRLCLVTDTHQTSDYIVLCEKGISYRRLRKTSIDIEFEVINIDNTDIYRLKKRRSSTKEDVYCTIQDMQHITTNLTCYE</sequence>
<dbReference type="Proteomes" id="UP001165740">
    <property type="component" value="Chromosome 14"/>
</dbReference>
<keyword evidence="2" id="KW-0732">Signal</keyword>
<evidence type="ECO:0000313" key="4">
    <source>
        <dbReference type="RefSeq" id="XP_055866754.1"/>
    </source>
</evidence>
<name>A0A9W2YVL0_BIOGL</name>
<dbReference type="RefSeq" id="XP_055866754.1">
    <property type="nucleotide sequence ID" value="XM_056010779.1"/>
</dbReference>
<evidence type="ECO:0000313" key="3">
    <source>
        <dbReference type="Proteomes" id="UP001165740"/>
    </source>
</evidence>
<dbReference type="GeneID" id="106058223"/>
<feature type="signal peptide" evidence="2">
    <location>
        <begin position="1"/>
        <end position="18"/>
    </location>
</feature>
<reference evidence="4" key="1">
    <citation type="submission" date="2025-08" db="UniProtKB">
        <authorList>
            <consortium name="RefSeq"/>
        </authorList>
    </citation>
    <scope>IDENTIFICATION</scope>
</reference>
<feature type="chain" id="PRO_5040789094" evidence="2">
    <location>
        <begin position="19"/>
        <end position="475"/>
    </location>
</feature>
<gene>
    <name evidence="4" type="primary">LOC106058223</name>
</gene>
<keyword evidence="3" id="KW-1185">Reference proteome</keyword>
<organism evidence="3 4">
    <name type="scientific">Biomphalaria glabrata</name>
    <name type="common">Bloodfluke planorb</name>
    <name type="synonym">Freshwater snail</name>
    <dbReference type="NCBI Taxonomy" id="6526"/>
    <lineage>
        <taxon>Eukaryota</taxon>
        <taxon>Metazoa</taxon>
        <taxon>Spiralia</taxon>
        <taxon>Lophotrochozoa</taxon>
        <taxon>Mollusca</taxon>
        <taxon>Gastropoda</taxon>
        <taxon>Heterobranchia</taxon>
        <taxon>Euthyneura</taxon>
        <taxon>Panpulmonata</taxon>
        <taxon>Hygrophila</taxon>
        <taxon>Lymnaeoidea</taxon>
        <taxon>Planorbidae</taxon>
        <taxon>Biomphalaria</taxon>
    </lineage>
</organism>
<dbReference type="OrthoDB" id="10680928at2759"/>
<evidence type="ECO:0000256" key="2">
    <source>
        <dbReference type="SAM" id="SignalP"/>
    </source>
</evidence>
<keyword evidence="1" id="KW-0812">Transmembrane</keyword>
<proteinExistence type="predicted"/>
<accession>A0A9W2YVL0</accession>
<protein>
    <submittedName>
        <fullName evidence="4">Uncharacterized protein LOC106058223 isoform X1</fullName>
    </submittedName>
</protein>
<keyword evidence="1" id="KW-1133">Transmembrane helix</keyword>
<feature type="transmembrane region" description="Helical" evidence="1">
    <location>
        <begin position="357"/>
        <end position="380"/>
    </location>
</feature>
<evidence type="ECO:0000256" key="1">
    <source>
        <dbReference type="SAM" id="Phobius"/>
    </source>
</evidence>
<dbReference type="AlphaFoldDB" id="A0A9W2YVL0"/>
<keyword evidence="1" id="KW-0472">Membrane</keyword>